<dbReference type="PATRIC" id="fig|220754.4.peg.319"/>
<dbReference type="Pfam" id="PF01381">
    <property type="entry name" value="HTH_3"/>
    <property type="match status" value="1"/>
</dbReference>
<evidence type="ECO:0000256" key="1">
    <source>
        <dbReference type="ARBA" id="ARBA00023125"/>
    </source>
</evidence>
<dbReference type="PANTHER" id="PTHR46797:SF1">
    <property type="entry name" value="METHYLPHOSPHONATE SYNTHASE"/>
    <property type="match status" value="1"/>
</dbReference>
<dbReference type="EMBL" id="JXRR01000001">
    <property type="protein sequence ID" value="KIL52984.1"/>
    <property type="molecule type" value="Genomic_DNA"/>
</dbReference>
<dbReference type="GO" id="GO:0005829">
    <property type="term" value="C:cytosol"/>
    <property type="evidence" value="ECO:0007669"/>
    <property type="project" value="TreeGrafter"/>
</dbReference>
<dbReference type="SMART" id="SM00530">
    <property type="entry name" value="HTH_XRE"/>
    <property type="match status" value="1"/>
</dbReference>
<accession>A0A0C2SGC1</accession>
<dbReference type="OrthoDB" id="1859224at2"/>
<reference evidence="3 4" key="1">
    <citation type="submission" date="2015-01" db="EMBL/GenBank/DDBJ databases">
        <title>Jeotgalibacillus campisalis genome sequencing.</title>
        <authorList>
            <person name="Goh K.M."/>
            <person name="Chan K.-G."/>
            <person name="Yaakop A.S."/>
            <person name="Ee R."/>
            <person name="Gan H.M."/>
            <person name="Chan C.S."/>
        </authorList>
    </citation>
    <scope>NUCLEOTIDE SEQUENCE [LARGE SCALE GENOMIC DNA]</scope>
    <source>
        <strain evidence="3 4">SF-57</strain>
    </source>
</reference>
<dbReference type="Proteomes" id="UP000031972">
    <property type="component" value="Unassembled WGS sequence"/>
</dbReference>
<feature type="domain" description="HTH cro/C1-type" evidence="2">
    <location>
        <begin position="6"/>
        <end position="61"/>
    </location>
</feature>
<comment type="caution">
    <text evidence="3">The sequence shown here is derived from an EMBL/GenBank/DDBJ whole genome shotgun (WGS) entry which is preliminary data.</text>
</comment>
<dbReference type="GO" id="GO:0003700">
    <property type="term" value="F:DNA-binding transcription factor activity"/>
    <property type="evidence" value="ECO:0007669"/>
    <property type="project" value="TreeGrafter"/>
</dbReference>
<dbReference type="CDD" id="cd00093">
    <property type="entry name" value="HTH_XRE"/>
    <property type="match status" value="1"/>
</dbReference>
<organism evidence="3 4">
    <name type="scientific">Jeotgalibacillus campisalis</name>
    <dbReference type="NCBI Taxonomy" id="220754"/>
    <lineage>
        <taxon>Bacteria</taxon>
        <taxon>Bacillati</taxon>
        <taxon>Bacillota</taxon>
        <taxon>Bacilli</taxon>
        <taxon>Bacillales</taxon>
        <taxon>Caryophanaceae</taxon>
        <taxon>Jeotgalibacillus</taxon>
    </lineage>
</organism>
<dbReference type="RefSeq" id="WP_041053913.1">
    <property type="nucleotide sequence ID" value="NZ_JXRR01000001.1"/>
</dbReference>
<keyword evidence="4" id="KW-1185">Reference proteome</keyword>
<protein>
    <recommendedName>
        <fullName evidence="2">HTH cro/C1-type domain-containing protein</fullName>
    </recommendedName>
</protein>
<dbReference type="PROSITE" id="PS50943">
    <property type="entry name" value="HTH_CROC1"/>
    <property type="match status" value="1"/>
</dbReference>
<dbReference type="AlphaFoldDB" id="A0A0C2SGC1"/>
<dbReference type="SUPFAM" id="SSF47413">
    <property type="entry name" value="lambda repressor-like DNA-binding domains"/>
    <property type="match status" value="1"/>
</dbReference>
<dbReference type="Gene3D" id="1.10.260.40">
    <property type="entry name" value="lambda repressor-like DNA-binding domains"/>
    <property type="match status" value="1"/>
</dbReference>
<evidence type="ECO:0000259" key="2">
    <source>
        <dbReference type="PROSITE" id="PS50943"/>
    </source>
</evidence>
<evidence type="ECO:0000313" key="4">
    <source>
        <dbReference type="Proteomes" id="UP000031972"/>
    </source>
</evidence>
<dbReference type="InterPro" id="IPR050807">
    <property type="entry name" value="TransReg_Diox_bact_type"/>
</dbReference>
<evidence type="ECO:0000313" key="3">
    <source>
        <dbReference type="EMBL" id="KIL52984.1"/>
    </source>
</evidence>
<name>A0A0C2SGC1_9BACL</name>
<sequence>MIGKNIIQLRKQKGLTLSELAEKAGVSKSYLSNIERNLKHNPSIHVMEKISFVLGVELKFLLDESSSDRLSENYKFNQFWNELKENVTTEDELREYQLVLEFMKWRRKQKEL</sequence>
<gene>
    <name evidence="3" type="ORF">KR50_03130</name>
</gene>
<dbReference type="InterPro" id="IPR001387">
    <property type="entry name" value="Cro/C1-type_HTH"/>
</dbReference>
<dbReference type="InterPro" id="IPR010982">
    <property type="entry name" value="Lambda_DNA-bd_dom_sf"/>
</dbReference>
<dbReference type="GO" id="GO:0003677">
    <property type="term" value="F:DNA binding"/>
    <property type="evidence" value="ECO:0007669"/>
    <property type="project" value="UniProtKB-KW"/>
</dbReference>
<proteinExistence type="predicted"/>
<dbReference type="PANTHER" id="PTHR46797">
    <property type="entry name" value="HTH-TYPE TRANSCRIPTIONAL REGULATOR"/>
    <property type="match status" value="1"/>
</dbReference>
<keyword evidence="1" id="KW-0238">DNA-binding</keyword>